<evidence type="ECO:0000256" key="9">
    <source>
        <dbReference type="ARBA" id="ARBA00041631"/>
    </source>
</evidence>
<dbReference type="InterPro" id="IPR014347">
    <property type="entry name" value="Tautomerase/MIF_sf"/>
</dbReference>
<comment type="catalytic activity">
    <reaction evidence="5">
        <text>3-phenylpyruvate = enol-phenylpyruvate</text>
        <dbReference type="Rhea" id="RHEA:17097"/>
        <dbReference type="ChEBI" id="CHEBI:16815"/>
        <dbReference type="ChEBI" id="CHEBI:18005"/>
        <dbReference type="EC" id="5.3.2.1"/>
    </reaction>
</comment>
<dbReference type="RefSeq" id="WP_244350065.1">
    <property type="nucleotide sequence ID" value="NZ_JAFIRA010000015.1"/>
</dbReference>
<evidence type="ECO:0000256" key="4">
    <source>
        <dbReference type="ARBA" id="ARBA00023235"/>
    </source>
</evidence>
<dbReference type="EC" id="5.3.2.1" evidence="8"/>
<accession>A0ABT0CAI8</accession>
<evidence type="ECO:0000256" key="2">
    <source>
        <dbReference type="ARBA" id="ARBA00022514"/>
    </source>
</evidence>
<organism evidence="12 13">
    <name type="scientific">Thermostichus vulcanus str. 'Rupite'</name>
    <dbReference type="NCBI Taxonomy" id="2813851"/>
    <lineage>
        <taxon>Bacteria</taxon>
        <taxon>Bacillati</taxon>
        <taxon>Cyanobacteriota</taxon>
        <taxon>Cyanophyceae</taxon>
        <taxon>Thermostichales</taxon>
        <taxon>Thermostichaceae</taxon>
        <taxon>Thermostichus</taxon>
    </lineage>
</organism>
<keyword evidence="2" id="KW-0202">Cytokine</keyword>
<comment type="caution">
    <text evidence="12">The sequence shown here is derived from an EMBL/GenBank/DDBJ whole genome shotgun (WGS) entry which is preliminary data.</text>
</comment>
<dbReference type="EC" id="5.3.3.12" evidence="7"/>
<comment type="subcellular location">
    <subcellularLocation>
        <location evidence="1">Secreted</location>
    </subcellularLocation>
</comment>
<evidence type="ECO:0000256" key="7">
    <source>
        <dbReference type="ARBA" id="ARBA00038932"/>
    </source>
</evidence>
<keyword evidence="13" id="KW-1185">Reference proteome</keyword>
<keyword evidence="4" id="KW-0413">Isomerase</keyword>
<dbReference type="Pfam" id="PF01187">
    <property type="entry name" value="MIF"/>
    <property type="match status" value="1"/>
</dbReference>
<evidence type="ECO:0000256" key="5">
    <source>
        <dbReference type="ARBA" id="ARBA00036735"/>
    </source>
</evidence>
<reference evidence="12" key="1">
    <citation type="submission" date="2021-02" db="EMBL/GenBank/DDBJ databases">
        <title>The CRISPR/cas machinery reduction and long-range gene transfer in the hot spring cyanobacterium Synechococcus.</title>
        <authorList>
            <person name="Dvorak P."/>
            <person name="Jahodarova E."/>
            <person name="Hasler P."/>
            <person name="Poulickova A."/>
        </authorList>
    </citation>
    <scope>NUCLEOTIDE SEQUENCE</scope>
    <source>
        <strain evidence="12">Rupite</strain>
    </source>
</reference>
<evidence type="ECO:0000256" key="1">
    <source>
        <dbReference type="ARBA" id="ARBA00004613"/>
    </source>
</evidence>
<keyword evidence="3" id="KW-0964">Secreted</keyword>
<gene>
    <name evidence="12" type="ORF">JX360_07685</name>
</gene>
<dbReference type="SUPFAM" id="SSF55331">
    <property type="entry name" value="Tautomerase/MIF"/>
    <property type="match status" value="1"/>
</dbReference>
<dbReference type="Proteomes" id="UP000830835">
    <property type="component" value="Unassembled WGS sequence"/>
</dbReference>
<evidence type="ECO:0000313" key="13">
    <source>
        <dbReference type="Proteomes" id="UP000830835"/>
    </source>
</evidence>
<dbReference type="PANTHER" id="PTHR11954:SF6">
    <property type="entry name" value="MACROPHAGE MIGRATION INHIBITORY FACTOR"/>
    <property type="match status" value="1"/>
</dbReference>
<sequence length="116" mass="12617">MPLIKLQTPLQPEPTAVEKLLKALSTALSQQLGKPESYVMTAFEAGIPMTFAGSTDPCCYVEIKSVGQFSGSQTRAMSEAFCGQIEATLGIPKQRIYIEFTDAKGYLWGWNGTTFG</sequence>
<evidence type="ECO:0000256" key="8">
    <source>
        <dbReference type="ARBA" id="ARBA00039086"/>
    </source>
</evidence>
<evidence type="ECO:0000256" key="10">
    <source>
        <dbReference type="ARBA" id="ARBA00041912"/>
    </source>
</evidence>
<evidence type="ECO:0000256" key="3">
    <source>
        <dbReference type="ARBA" id="ARBA00022525"/>
    </source>
</evidence>
<dbReference type="EMBL" id="JAFIRA010000015">
    <property type="protein sequence ID" value="MCJ2542788.1"/>
    <property type="molecule type" value="Genomic_DNA"/>
</dbReference>
<dbReference type="Gene3D" id="3.30.429.10">
    <property type="entry name" value="Macrophage Migration Inhibitory Factor"/>
    <property type="match status" value="1"/>
</dbReference>
<dbReference type="PANTHER" id="PTHR11954">
    <property type="entry name" value="D-DOPACHROME DECARBOXYLASE"/>
    <property type="match status" value="1"/>
</dbReference>
<evidence type="ECO:0000256" key="6">
    <source>
        <dbReference type="ARBA" id="ARBA00036823"/>
    </source>
</evidence>
<protein>
    <recommendedName>
        <fullName evidence="11">L-dopachrome isomerase</fullName>
        <ecNumber evidence="8">5.3.2.1</ecNumber>
        <ecNumber evidence="7">5.3.3.12</ecNumber>
    </recommendedName>
    <alternativeName>
        <fullName evidence="9">L-dopachrome tautomerase</fullName>
    </alternativeName>
    <alternativeName>
        <fullName evidence="10">Phenylpyruvate tautomerase</fullName>
    </alternativeName>
</protein>
<dbReference type="InterPro" id="IPR001398">
    <property type="entry name" value="Macrophage_inhib_fac"/>
</dbReference>
<comment type="catalytic activity">
    <reaction evidence="6">
        <text>L-dopachrome = 5,6-dihydroxyindole-2-carboxylate</text>
        <dbReference type="Rhea" id="RHEA:13041"/>
        <dbReference type="ChEBI" id="CHEBI:16875"/>
        <dbReference type="ChEBI" id="CHEBI:57509"/>
        <dbReference type="EC" id="5.3.3.12"/>
    </reaction>
</comment>
<name>A0ABT0CAI8_THEVL</name>
<evidence type="ECO:0000313" key="12">
    <source>
        <dbReference type="EMBL" id="MCJ2542788.1"/>
    </source>
</evidence>
<evidence type="ECO:0000256" key="11">
    <source>
        <dbReference type="ARBA" id="ARBA00042730"/>
    </source>
</evidence>
<proteinExistence type="predicted"/>